<evidence type="ECO:0000313" key="2">
    <source>
        <dbReference type="EMBL" id="QDJ95958.1"/>
    </source>
</evidence>
<dbReference type="GO" id="GO:0005549">
    <property type="term" value="F:odorant binding"/>
    <property type="evidence" value="ECO:0007669"/>
    <property type="project" value="InterPro"/>
</dbReference>
<dbReference type="EMBL" id="MK990480">
    <property type="protein sequence ID" value="QDJ95958.1"/>
    <property type="molecule type" value="mRNA"/>
</dbReference>
<name>A0A514TTX4_ENCFO</name>
<proteinExistence type="evidence at transcript level"/>
<keyword evidence="1" id="KW-0732">Signal</keyword>
<reference evidence="2" key="1">
    <citation type="submission" date="2019-05" db="EMBL/GenBank/DDBJ databases">
        <title>The identification and expression analysis of odorant binding protein genes in Encarsia formosa by antennal transcriptome analysis.</title>
        <authorList>
            <person name="He Y."/>
        </authorList>
    </citation>
    <scope>NUCLEOTIDE SEQUENCE</scope>
    <source>
        <tissue evidence="2">Antenna</tissue>
    </source>
</reference>
<feature type="signal peptide" evidence="1">
    <location>
        <begin position="1"/>
        <end position="23"/>
    </location>
</feature>
<dbReference type="InterPro" id="IPR036728">
    <property type="entry name" value="PBP_GOBP_sf"/>
</dbReference>
<dbReference type="InterPro" id="IPR006170">
    <property type="entry name" value="PBP/GOBP"/>
</dbReference>
<sequence length="113" mass="12807">MKNIFLAFSVLLVVAQIHGNTEADFWDQCKDELGITEDIFEDLDLEDPKIKCLFACAMRKMGVIVDGKVQYNVEMDYPISEYTGQHITDCINKANKENNECDMAVTLYTCIVG</sequence>
<dbReference type="SUPFAM" id="SSF47565">
    <property type="entry name" value="Insect pheromone/odorant-binding proteins"/>
    <property type="match status" value="1"/>
</dbReference>
<dbReference type="CDD" id="cd23992">
    <property type="entry name" value="PBP_GOBP"/>
    <property type="match status" value="1"/>
</dbReference>
<dbReference type="Pfam" id="PF01395">
    <property type="entry name" value="PBP_GOBP"/>
    <property type="match status" value="1"/>
</dbReference>
<feature type="chain" id="PRO_5021699553" evidence="1">
    <location>
        <begin position="24"/>
        <end position="113"/>
    </location>
</feature>
<dbReference type="Gene3D" id="1.10.238.20">
    <property type="entry name" value="Pheromone/general odorant binding protein domain"/>
    <property type="match status" value="1"/>
</dbReference>
<protein>
    <submittedName>
        <fullName evidence="2">Odorant-binding protein 15</fullName>
    </submittedName>
</protein>
<evidence type="ECO:0000256" key="1">
    <source>
        <dbReference type="SAM" id="SignalP"/>
    </source>
</evidence>
<accession>A0A514TTX4</accession>
<organism evidence="2">
    <name type="scientific">Encarsia formosa</name>
    <name type="common">Whitefly parasite</name>
    <dbReference type="NCBI Taxonomy" id="32400"/>
    <lineage>
        <taxon>Eukaryota</taxon>
        <taxon>Metazoa</taxon>
        <taxon>Ecdysozoa</taxon>
        <taxon>Arthropoda</taxon>
        <taxon>Hexapoda</taxon>
        <taxon>Insecta</taxon>
        <taxon>Pterygota</taxon>
        <taxon>Neoptera</taxon>
        <taxon>Endopterygota</taxon>
        <taxon>Hymenoptera</taxon>
        <taxon>Apocrita</taxon>
        <taxon>Proctotrupomorpha</taxon>
        <taxon>Chalcidoidea</taxon>
        <taxon>Aphelinidae</taxon>
        <taxon>Coccophaginae</taxon>
        <taxon>Encarsia</taxon>
    </lineage>
</organism>
<dbReference type="AlphaFoldDB" id="A0A514TTX4"/>